<dbReference type="PANTHER" id="PTHR30595">
    <property type="entry name" value="GLPR-RELATED TRANSCRIPTIONAL REPRESSOR"/>
    <property type="match status" value="1"/>
</dbReference>
<dbReference type="InterPro" id="IPR036390">
    <property type="entry name" value="WH_DNA-bd_sf"/>
</dbReference>
<dbReference type="GeneID" id="93357171"/>
<protein>
    <submittedName>
        <fullName evidence="2">AAA family ATPase</fullName>
    </submittedName>
</protein>
<dbReference type="PANTHER" id="PTHR30595:SF6">
    <property type="entry name" value="SCHLAFEN ALBA-2 DOMAIN-CONTAINING PROTEIN"/>
    <property type="match status" value="1"/>
</dbReference>
<dbReference type="InterPro" id="IPR007421">
    <property type="entry name" value="Schlafen_AlbA_2_dom"/>
</dbReference>
<evidence type="ECO:0000313" key="3">
    <source>
        <dbReference type="Proteomes" id="UP000463388"/>
    </source>
</evidence>
<dbReference type="Gene3D" id="3.30.950.30">
    <property type="entry name" value="Schlafen, AAA domain"/>
    <property type="match status" value="1"/>
</dbReference>
<dbReference type="InterPro" id="IPR038461">
    <property type="entry name" value="Schlafen_AlbA_2_dom_sf"/>
</dbReference>
<accession>A0A6N8JQ15</accession>
<gene>
    <name evidence="2" type="ORF">GKZ27_05260</name>
</gene>
<dbReference type="Pfam" id="PF04326">
    <property type="entry name" value="SLFN_AlbA_2"/>
    <property type="match status" value="1"/>
</dbReference>
<dbReference type="AlphaFoldDB" id="A0A6N8JQ15"/>
<feature type="domain" description="Schlafen AlbA-2" evidence="1">
    <location>
        <begin position="18"/>
        <end position="134"/>
    </location>
</feature>
<dbReference type="InterPro" id="IPR038475">
    <property type="entry name" value="RecG_C_sf"/>
</dbReference>
<dbReference type="Gene3D" id="3.30.565.60">
    <property type="match status" value="1"/>
</dbReference>
<evidence type="ECO:0000313" key="2">
    <source>
        <dbReference type="EMBL" id="MVX60866.1"/>
    </source>
</evidence>
<dbReference type="EMBL" id="WSRR01000009">
    <property type="protein sequence ID" value="MVX60866.1"/>
    <property type="molecule type" value="Genomic_DNA"/>
</dbReference>
<evidence type="ECO:0000259" key="1">
    <source>
        <dbReference type="Pfam" id="PF04326"/>
    </source>
</evidence>
<dbReference type="Gene3D" id="6.10.10.130">
    <property type="match status" value="1"/>
</dbReference>
<dbReference type="SUPFAM" id="SSF46785">
    <property type="entry name" value="Winged helix' DNA-binding domain"/>
    <property type="match status" value="1"/>
</dbReference>
<sequence>MDHPYTENDIEAFSRDPEGHYFDRKSARKDTSEIAKHLMAFANAAGGKLVVGIEDDGVVTGFKRDKAHSIESFEQVHVTELTPSPRVEAERIPVVNAEGENDQVLVMDVECSENQVVRRRKDGKVALRQGDESKWLDYDQIRALEYDKGEYYFDGELTRELILEDVDHEALQAYKDALGTTISDEKLLRSKGLLKGDRLTNAGAMLFAQAPSLSLPQMKFRVLKIDGTEMGHGDELRVVKERTFDEPLVRALPAARDFIASQLREYQFQLPGKMEFTTVPEYPRYPWFEGLVNAIAHRDYTIRGEHIRVYIFDDRMEIQSPGGLPNIVTPENMRYTRYSRNPSITNVFMAFDWVRELNEGVDKIYDEMERAGLPDPEYQIREDGYYVKLILRNNLEERIPRLRNAAAHGSLGDDVLGSDSLQHGVQIPVDLSTLMTLSGNEIAAIRLAAENGIVTTKGLADNRSITTRTASSVLKGLASRGILTWRGKNLRDPKQYYEITPKETS</sequence>
<reference evidence="2 3" key="1">
    <citation type="submission" date="2019-12" db="EMBL/GenBank/DDBJ databases">
        <title>Microbes associate with the intestines of laboratory mice.</title>
        <authorList>
            <person name="Navarre W."/>
            <person name="Wong E."/>
        </authorList>
    </citation>
    <scope>NUCLEOTIDE SEQUENCE [LARGE SCALE GENOMIC DNA]</scope>
    <source>
        <strain evidence="2 3">NM66_B29</strain>
    </source>
</reference>
<organism evidence="2 3">
    <name type="scientific">Adlercreutzia mucosicola</name>
    <dbReference type="NCBI Taxonomy" id="580026"/>
    <lineage>
        <taxon>Bacteria</taxon>
        <taxon>Bacillati</taxon>
        <taxon>Actinomycetota</taxon>
        <taxon>Coriobacteriia</taxon>
        <taxon>Eggerthellales</taxon>
        <taxon>Eggerthellaceae</taxon>
        <taxon>Adlercreutzia</taxon>
    </lineage>
</organism>
<dbReference type="RefSeq" id="WP_123185861.1">
    <property type="nucleotide sequence ID" value="NZ_WSRR01000009.1"/>
</dbReference>
<dbReference type="OrthoDB" id="3175437at2"/>
<proteinExistence type="predicted"/>
<name>A0A6N8JQ15_9ACTN</name>
<keyword evidence="3" id="KW-1185">Reference proteome</keyword>
<comment type="caution">
    <text evidence="2">The sequence shown here is derived from an EMBL/GenBank/DDBJ whole genome shotgun (WGS) entry which is preliminary data.</text>
</comment>
<dbReference type="Pfam" id="PF13749">
    <property type="entry name" value="HATPase_c_4"/>
    <property type="match status" value="1"/>
</dbReference>
<dbReference type="Proteomes" id="UP000463388">
    <property type="component" value="Unassembled WGS sequence"/>
</dbReference>